<keyword evidence="2" id="KW-0378">Hydrolase</keyword>
<dbReference type="EMBL" id="CP097119">
    <property type="protein sequence ID" value="USS88654.1"/>
    <property type="molecule type" value="Genomic_DNA"/>
</dbReference>
<feature type="active site" description="Proton donor/acceptor" evidence="4">
    <location>
        <position position="137"/>
    </location>
</feature>
<reference evidence="5" key="1">
    <citation type="submission" date="2022-05" db="EMBL/GenBank/DDBJ databases">
        <authorList>
            <person name="Oliphant S.A."/>
            <person name="Watson-Haigh N.S."/>
            <person name="Sumby K.M."/>
            <person name="Gardner J.M."/>
            <person name="Jiranek V."/>
        </authorList>
    </citation>
    <scope>NUCLEOTIDE SEQUENCE</scope>
    <source>
        <strain evidence="5">KI4_B1</strain>
    </source>
</reference>
<name>A0A9Q9E2C8_9LACO</name>
<dbReference type="InterPro" id="IPR023365">
    <property type="entry name" value="Sortase_dom-sf"/>
</dbReference>
<keyword evidence="6" id="KW-1185">Reference proteome</keyword>
<dbReference type="GO" id="GO:0006508">
    <property type="term" value="P:proteolysis"/>
    <property type="evidence" value="ECO:0007669"/>
    <property type="project" value="UniProtKB-KW"/>
</dbReference>
<dbReference type="AlphaFoldDB" id="A0A9Q9E2C8"/>
<dbReference type="NCBIfam" id="TIGR01076">
    <property type="entry name" value="sortase_fam"/>
    <property type="match status" value="1"/>
</dbReference>
<evidence type="ECO:0000256" key="2">
    <source>
        <dbReference type="ARBA" id="ARBA00022801"/>
    </source>
</evidence>
<dbReference type="GO" id="GO:0008234">
    <property type="term" value="F:cysteine-type peptidase activity"/>
    <property type="evidence" value="ECO:0007669"/>
    <property type="project" value="UniProtKB-KW"/>
</dbReference>
<dbReference type="Pfam" id="PF04203">
    <property type="entry name" value="Sortase"/>
    <property type="match status" value="1"/>
</dbReference>
<dbReference type="SUPFAM" id="SSF63817">
    <property type="entry name" value="Sortase"/>
    <property type="match status" value="1"/>
</dbReference>
<evidence type="ECO:0000256" key="4">
    <source>
        <dbReference type="PIRSR" id="PIRSR605754-1"/>
    </source>
</evidence>
<gene>
    <name evidence="5" type="ORF">M3M40_03900</name>
</gene>
<proteinExistence type="predicted"/>
<evidence type="ECO:0000256" key="3">
    <source>
        <dbReference type="ARBA" id="ARBA00022807"/>
    </source>
</evidence>
<dbReference type="InterPro" id="IPR042007">
    <property type="entry name" value="Sortase_A"/>
</dbReference>
<protein>
    <submittedName>
        <fullName evidence="5">Class A sortase</fullName>
    </submittedName>
</protein>
<organism evidence="5 6">
    <name type="scientific">Fructilactobacillus cliffordii</name>
    <dbReference type="NCBI Taxonomy" id="2940299"/>
    <lineage>
        <taxon>Bacteria</taxon>
        <taxon>Bacillati</taxon>
        <taxon>Bacillota</taxon>
        <taxon>Bacilli</taxon>
        <taxon>Lactobacillales</taxon>
        <taxon>Lactobacillaceae</taxon>
        <taxon>Fructilactobacillus</taxon>
    </lineage>
</organism>
<dbReference type="CDD" id="cd06165">
    <property type="entry name" value="Sortase_A"/>
    <property type="match status" value="1"/>
</dbReference>
<dbReference type="RefSeq" id="WP_252766171.1">
    <property type="nucleotide sequence ID" value="NZ_CP097119.1"/>
</dbReference>
<sequence length="218" mass="24175">MAQPPKQQRWLKWAERILLVLLLVVGITLVFSSQLEGYWIQWQSHQKVTNISQREAQRGKKKDASYNYQNVQAVSENAVLESEKARKTDAIGSIQIPDLNINLPIFKGLNSENLTIGAGTMKPNQNLGEGNYTLAGHHMQNPKILFSPLAEAKKGQVVKIKTGTQTAHYKITKIKVVPETDVSVINDVPGKKLLTLVTCASGNPGETRRLIVIGELIE</sequence>
<evidence type="ECO:0000256" key="1">
    <source>
        <dbReference type="ARBA" id="ARBA00022670"/>
    </source>
</evidence>
<keyword evidence="1" id="KW-0645">Protease</keyword>
<dbReference type="Proteomes" id="UP001055911">
    <property type="component" value="Chromosome"/>
</dbReference>
<evidence type="ECO:0000313" key="6">
    <source>
        <dbReference type="Proteomes" id="UP001055911"/>
    </source>
</evidence>
<feature type="active site" description="Acyl-thioester intermediate" evidence="4">
    <location>
        <position position="199"/>
    </location>
</feature>
<evidence type="ECO:0000313" key="5">
    <source>
        <dbReference type="EMBL" id="USS88654.1"/>
    </source>
</evidence>
<keyword evidence="3" id="KW-0788">Thiol protease</keyword>
<dbReference type="InterPro" id="IPR005754">
    <property type="entry name" value="Sortase"/>
</dbReference>
<accession>A0A9Q9E2C8</accession>
<dbReference type="Gene3D" id="2.40.260.10">
    <property type="entry name" value="Sortase"/>
    <property type="match status" value="1"/>
</dbReference>